<dbReference type="Proteomes" id="UP001152797">
    <property type="component" value="Unassembled WGS sequence"/>
</dbReference>
<dbReference type="InterPro" id="IPR034294">
    <property type="entry name" value="Aquaporin_transptr"/>
</dbReference>
<dbReference type="PRINTS" id="PR00783">
    <property type="entry name" value="MINTRINSICP"/>
</dbReference>
<keyword evidence="4 7" id="KW-1133">Transmembrane helix</keyword>
<evidence type="ECO:0000256" key="7">
    <source>
        <dbReference type="SAM" id="Phobius"/>
    </source>
</evidence>
<feature type="compositionally biased region" description="Basic and acidic residues" evidence="6">
    <location>
        <begin position="683"/>
        <end position="692"/>
    </location>
</feature>
<comment type="caution">
    <text evidence="8">The sequence shown here is derived from an EMBL/GenBank/DDBJ whole genome shotgun (WGS) entry which is preliminary data.</text>
</comment>
<feature type="transmembrane region" description="Helical" evidence="7">
    <location>
        <begin position="219"/>
        <end position="239"/>
    </location>
</feature>
<evidence type="ECO:0000313" key="11">
    <source>
        <dbReference type="Proteomes" id="UP001152797"/>
    </source>
</evidence>
<keyword evidence="11" id="KW-1185">Reference proteome</keyword>
<evidence type="ECO:0000313" key="9">
    <source>
        <dbReference type="EMBL" id="CAL1128319.1"/>
    </source>
</evidence>
<feature type="transmembrane region" description="Helical" evidence="7">
    <location>
        <begin position="66"/>
        <end position="89"/>
    </location>
</feature>
<evidence type="ECO:0000313" key="8">
    <source>
        <dbReference type="EMBL" id="CAI3974944.1"/>
    </source>
</evidence>
<feature type="compositionally biased region" description="Polar residues" evidence="6">
    <location>
        <begin position="629"/>
        <end position="638"/>
    </location>
</feature>
<dbReference type="EMBL" id="CAMXCT010000169">
    <property type="protein sequence ID" value="CAI3974944.1"/>
    <property type="molecule type" value="Genomic_DNA"/>
</dbReference>
<dbReference type="GO" id="GO:0005886">
    <property type="term" value="C:plasma membrane"/>
    <property type="evidence" value="ECO:0007669"/>
    <property type="project" value="TreeGrafter"/>
</dbReference>
<evidence type="ECO:0000256" key="1">
    <source>
        <dbReference type="ARBA" id="ARBA00004141"/>
    </source>
</evidence>
<dbReference type="EMBL" id="CAMXCT020000169">
    <property type="protein sequence ID" value="CAL1128319.1"/>
    <property type="molecule type" value="Genomic_DNA"/>
</dbReference>
<reference evidence="8" key="1">
    <citation type="submission" date="2022-10" db="EMBL/GenBank/DDBJ databases">
        <authorList>
            <person name="Chen Y."/>
            <person name="Dougan E. K."/>
            <person name="Chan C."/>
            <person name="Rhodes N."/>
            <person name="Thang M."/>
        </authorList>
    </citation>
    <scope>NUCLEOTIDE SEQUENCE</scope>
</reference>
<keyword evidence="2" id="KW-0813">Transport</keyword>
<proteinExistence type="predicted"/>
<feature type="region of interest" description="Disordered" evidence="6">
    <location>
        <begin position="620"/>
        <end position="641"/>
    </location>
</feature>
<dbReference type="PANTHER" id="PTHR19139">
    <property type="entry name" value="AQUAPORIN TRANSPORTER"/>
    <property type="match status" value="1"/>
</dbReference>
<accession>A0A9P1FFC1</accession>
<dbReference type="Gene3D" id="1.20.1080.10">
    <property type="entry name" value="Glycerol uptake facilitator protein"/>
    <property type="match status" value="1"/>
</dbReference>
<dbReference type="Pfam" id="PF00230">
    <property type="entry name" value="MIP"/>
    <property type="match status" value="1"/>
</dbReference>
<sequence>MTHRGNTTSTTDSCLHERAPGADETWVSVAKTYDRPTRDPIFDALSSIIPFDVCVEELFASLLMRAVAHAVVAELVGTAMLCVVGCGAAMAYGPSDGPTRLVVAFAFGLSVLAIAYSMGHHSGGHLNPAVTFSLVLGKAVPWYQGLANFVAQIIGSLSGAALLCAIYPCEADLTTNLASNMPSAGYTDAQAVVAEAMGTFLLCFTVWESAVSPVSSCGRNACIAISGAVFVSVLTLLPVTGCSINPARSFGPAIMASLRGCSNYTAGGLEALWIMPLGNITMSTLGLKGEDEPQGFWKAQLEAIYVRRNPKKVDMIPALLQKYKGSEAVLYKKVCQKYDLNPNKFHIEPEAWLEYERTEHHGAALRPSGGDTAEAEPFEVVVSTVSGVSSCKISELRPNNMVKEVLIRASEALCTQAWCSHLSLNTKKLHMDANLSEAGVSAGSSLTLVQEPDAELIATLQRFGDGPPAAEVPNSVHVALCLELRAVGRDATHLLGAFHCPKKARDAVVKAFSQEYHGVMNAEFRDQGTGEECRISSSATEISLSLADCSGVYKIWKVERTSLGQVGEFLEPTFNSKPLQGMDNEREAEKIASNWKKFVGPFLGAAFATLAHHGFIPLPVKEGEPRTPSGESASQGRLETQKEDCGIVWQNKIPVSRVFCHGPSTHGPGFTTPPVAHGVSDAHQSRNEELDRPGNPGDSSWMTSLGHGIGGALEKNGAMLTWDQCRPSTTARAIDIQQSMEQAVEALDKSLDMEIVAREQRQVHIEEEWMREVDRLDRRHDSVVEVCDKCLAGLHEDAEQEHAARIGHQDPVVEILTKFLNDFHADVEEKALQG</sequence>
<feature type="region of interest" description="Disordered" evidence="6">
    <location>
        <begin position="676"/>
        <end position="699"/>
    </location>
</feature>
<organism evidence="8">
    <name type="scientific">Cladocopium goreaui</name>
    <dbReference type="NCBI Taxonomy" id="2562237"/>
    <lineage>
        <taxon>Eukaryota</taxon>
        <taxon>Sar</taxon>
        <taxon>Alveolata</taxon>
        <taxon>Dinophyceae</taxon>
        <taxon>Suessiales</taxon>
        <taxon>Symbiodiniaceae</taxon>
        <taxon>Cladocopium</taxon>
    </lineage>
</organism>
<dbReference type="EMBL" id="CAMXCT030000169">
    <property type="protein sequence ID" value="CAL4762256.1"/>
    <property type="molecule type" value="Genomic_DNA"/>
</dbReference>
<dbReference type="GO" id="GO:0015250">
    <property type="term" value="F:water channel activity"/>
    <property type="evidence" value="ECO:0007669"/>
    <property type="project" value="TreeGrafter"/>
</dbReference>
<dbReference type="PROSITE" id="PS00221">
    <property type="entry name" value="MIP"/>
    <property type="match status" value="1"/>
</dbReference>
<keyword evidence="3 7" id="KW-0812">Transmembrane</keyword>
<evidence type="ECO:0000313" key="10">
    <source>
        <dbReference type="EMBL" id="CAL4762256.1"/>
    </source>
</evidence>
<evidence type="ECO:0000256" key="4">
    <source>
        <dbReference type="ARBA" id="ARBA00022989"/>
    </source>
</evidence>
<feature type="transmembrane region" description="Helical" evidence="7">
    <location>
        <begin position="101"/>
        <end position="119"/>
    </location>
</feature>
<evidence type="ECO:0000256" key="3">
    <source>
        <dbReference type="ARBA" id="ARBA00022692"/>
    </source>
</evidence>
<reference evidence="9" key="2">
    <citation type="submission" date="2024-04" db="EMBL/GenBank/DDBJ databases">
        <authorList>
            <person name="Chen Y."/>
            <person name="Shah S."/>
            <person name="Dougan E. K."/>
            <person name="Thang M."/>
            <person name="Chan C."/>
        </authorList>
    </citation>
    <scope>NUCLEOTIDE SEQUENCE [LARGE SCALE GENOMIC DNA]</scope>
</reference>
<feature type="transmembrane region" description="Helical" evidence="7">
    <location>
        <begin position="189"/>
        <end position="207"/>
    </location>
</feature>
<evidence type="ECO:0000256" key="6">
    <source>
        <dbReference type="SAM" id="MobiDB-lite"/>
    </source>
</evidence>
<protein>
    <submittedName>
        <fullName evidence="10">Aquaporin AQPAe.a</fullName>
    </submittedName>
</protein>
<evidence type="ECO:0000256" key="2">
    <source>
        <dbReference type="ARBA" id="ARBA00022448"/>
    </source>
</evidence>
<keyword evidence="5 7" id="KW-0472">Membrane</keyword>
<gene>
    <name evidence="8" type="ORF">C1SCF055_LOCUS3306</name>
</gene>
<dbReference type="PANTHER" id="PTHR19139:SF284">
    <property type="entry name" value="AQUAPORIN"/>
    <property type="match status" value="1"/>
</dbReference>
<feature type="transmembrane region" description="Helical" evidence="7">
    <location>
        <begin position="150"/>
        <end position="169"/>
    </location>
</feature>
<dbReference type="OrthoDB" id="3222at2759"/>
<dbReference type="InterPro" id="IPR023271">
    <property type="entry name" value="Aquaporin-like"/>
</dbReference>
<comment type="subcellular location">
    <subcellularLocation>
        <location evidence="1">Membrane</location>
        <topology evidence="1">Multi-pass membrane protein</topology>
    </subcellularLocation>
</comment>
<name>A0A9P1FFC1_9DINO</name>
<dbReference type="SUPFAM" id="SSF81338">
    <property type="entry name" value="Aquaporin-like"/>
    <property type="match status" value="1"/>
</dbReference>
<dbReference type="AlphaFoldDB" id="A0A9P1FFC1"/>
<dbReference type="InterPro" id="IPR000425">
    <property type="entry name" value="MIP"/>
</dbReference>
<dbReference type="InterPro" id="IPR022357">
    <property type="entry name" value="MIP_CS"/>
</dbReference>
<evidence type="ECO:0000256" key="5">
    <source>
        <dbReference type="ARBA" id="ARBA00023136"/>
    </source>
</evidence>